<reference evidence="1" key="1">
    <citation type="submission" date="2020-06" db="EMBL/GenBank/DDBJ databases">
        <title>Whole Genome Sequence of Bradyrhizobium sp. Strain 66S1MB.</title>
        <authorList>
            <person name="Bromfield E."/>
            <person name="Cloutier S."/>
        </authorList>
    </citation>
    <scope>NUCLEOTIDE SEQUENCE</scope>
    <source>
        <strain evidence="1">66S1MB</strain>
    </source>
</reference>
<organism evidence="1">
    <name type="scientific">Bradyrhizobium quebecense</name>
    <dbReference type="NCBI Taxonomy" id="2748629"/>
    <lineage>
        <taxon>Bacteria</taxon>
        <taxon>Pseudomonadati</taxon>
        <taxon>Pseudomonadota</taxon>
        <taxon>Alphaproteobacteria</taxon>
        <taxon>Hyphomicrobiales</taxon>
        <taxon>Nitrobacteraceae</taxon>
        <taxon>Bradyrhizobium</taxon>
    </lineage>
</organism>
<dbReference type="RefSeq" id="WP_176534605.1">
    <property type="nucleotide sequence ID" value="NZ_CP088022.1"/>
</dbReference>
<dbReference type="SUPFAM" id="SSF56091">
    <property type="entry name" value="DNA ligase/mRNA capping enzyme, catalytic domain"/>
    <property type="match status" value="1"/>
</dbReference>
<dbReference type="AlphaFoldDB" id="A0A973WYR1"/>
<protein>
    <submittedName>
        <fullName evidence="1">Uncharacterized protein</fullName>
    </submittedName>
</protein>
<comment type="caution">
    <text evidence="1">The sequence shown here is derived from an EMBL/GenBank/DDBJ whole genome shotgun (WGS) entry which is preliminary data.</text>
</comment>
<sequence length="139" mass="15711">MKSAEINRPRAWNGNKLAGDWLVSLKIDGVRAIWHDEQGWLSRAKKPLYNLPPCRQGRPRDCEVFVGTFRDTIKATRTKFVNGNTPAILPTHMYGLEPLDPRLRWGTLTNPTPDDILAQLQRANDCAFQTIVITVSRGS</sequence>
<name>A0A973WYR1_9BRAD</name>
<accession>A0A973WYR1</accession>
<gene>
    <name evidence="1" type="ORF">HU230_39960</name>
</gene>
<evidence type="ECO:0000313" key="1">
    <source>
        <dbReference type="EMBL" id="NVL11726.1"/>
    </source>
</evidence>
<dbReference type="EMBL" id="JABWSX010000001">
    <property type="protein sequence ID" value="NVL11726.1"/>
    <property type="molecule type" value="Genomic_DNA"/>
</dbReference>
<proteinExistence type="predicted"/>